<reference evidence="1 2" key="1">
    <citation type="submission" date="2023-01" db="EMBL/GenBank/DDBJ databases">
        <title>Draft genome sequence of Nocardiopsis sp. RSe5-2 isolated from halophytes.</title>
        <authorList>
            <person name="Duangmal K."/>
            <person name="Chantavorakit T."/>
        </authorList>
    </citation>
    <scope>NUCLEOTIDE SEQUENCE [LARGE SCALE GENOMIC DNA]</scope>
    <source>
        <strain evidence="1 2">RSe5-2</strain>
    </source>
</reference>
<organism evidence="1 2">
    <name type="scientific">Nocardiopsis endophytica</name>
    <dbReference type="NCBI Taxonomy" id="3018445"/>
    <lineage>
        <taxon>Bacteria</taxon>
        <taxon>Bacillati</taxon>
        <taxon>Actinomycetota</taxon>
        <taxon>Actinomycetes</taxon>
        <taxon>Streptosporangiales</taxon>
        <taxon>Nocardiopsidaceae</taxon>
        <taxon>Nocardiopsis</taxon>
    </lineage>
</organism>
<dbReference type="Proteomes" id="UP001527866">
    <property type="component" value="Unassembled WGS sequence"/>
</dbReference>
<proteinExistence type="predicted"/>
<gene>
    <name evidence="1" type="ORF">O4J56_29140</name>
</gene>
<accession>A0ABT4UEG5</accession>
<sequence length="48" mass="5748">MKKKVREVLEERWRQGLQALQPGERERLMETVPRVGEYYRALDTRSAS</sequence>
<evidence type="ECO:0000313" key="1">
    <source>
        <dbReference type="EMBL" id="MDA2814745.1"/>
    </source>
</evidence>
<keyword evidence="2" id="KW-1185">Reference proteome</keyword>
<comment type="caution">
    <text evidence="1">The sequence shown here is derived from an EMBL/GenBank/DDBJ whole genome shotgun (WGS) entry which is preliminary data.</text>
</comment>
<evidence type="ECO:0000313" key="2">
    <source>
        <dbReference type="Proteomes" id="UP001527866"/>
    </source>
</evidence>
<protein>
    <recommendedName>
        <fullName evidence="3">MarR family transcriptional regulator</fullName>
    </recommendedName>
</protein>
<evidence type="ECO:0008006" key="3">
    <source>
        <dbReference type="Google" id="ProtNLM"/>
    </source>
</evidence>
<name>A0ABT4UEG5_9ACTN</name>
<dbReference type="RefSeq" id="WP_270690249.1">
    <property type="nucleotide sequence ID" value="NZ_JAQFWQ010000141.1"/>
</dbReference>
<dbReference type="EMBL" id="JAQFWQ010000141">
    <property type="protein sequence ID" value="MDA2814745.1"/>
    <property type="molecule type" value="Genomic_DNA"/>
</dbReference>